<gene>
    <name evidence="1" type="ORF">E5331_02980</name>
</gene>
<organism evidence="1 2">
    <name type="scientific">Lepagella muris</name>
    <dbReference type="NCBI Taxonomy" id="3032870"/>
    <lineage>
        <taxon>Bacteria</taxon>
        <taxon>Pseudomonadati</taxon>
        <taxon>Bacteroidota</taxon>
        <taxon>Bacteroidia</taxon>
        <taxon>Bacteroidales</taxon>
        <taxon>Muribaculaceae</taxon>
        <taxon>Lepagella</taxon>
    </lineage>
</organism>
<sequence>MSETKKMTKKELLEIFKSEYKTVLRKYERKVEKYALKMNEDYEHFFRWHGDDMYKAQVNLKAVRELRPMTSWDDIDKIRTWLNHQIKSIETTLIEGSQYPTGTNIMHNVADTLHRVSLQELREDIQRLLMVVTYNG</sequence>
<proteinExistence type="predicted"/>
<reference evidence="1" key="1">
    <citation type="submission" date="2019-04" db="EMBL/GenBank/DDBJ databases">
        <title>Microbes associate with the intestines of laboratory mice.</title>
        <authorList>
            <person name="Navarre W."/>
            <person name="Wong E."/>
            <person name="Huang K."/>
            <person name="Tropini C."/>
            <person name="Ng K."/>
            <person name="Yu B."/>
        </authorList>
    </citation>
    <scope>NUCLEOTIDE SEQUENCE</scope>
    <source>
        <strain evidence="1">NM04_E33</strain>
    </source>
</reference>
<dbReference type="Proteomes" id="UP000306319">
    <property type="component" value="Unassembled WGS sequence"/>
</dbReference>
<evidence type="ECO:0000313" key="2">
    <source>
        <dbReference type="Proteomes" id="UP000306319"/>
    </source>
</evidence>
<accession>A0AC61RGV6</accession>
<comment type="caution">
    <text evidence="1">The sequence shown here is derived from an EMBL/GenBank/DDBJ whole genome shotgun (WGS) entry which is preliminary data.</text>
</comment>
<protein>
    <submittedName>
        <fullName evidence="1">Uncharacterized protein</fullName>
    </submittedName>
</protein>
<evidence type="ECO:0000313" key="1">
    <source>
        <dbReference type="EMBL" id="TGY80219.1"/>
    </source>
</evidence>
<name>A0AC61RGV6_9BACT</name>
<dbReference type="EMBL" id="SRYB01000003">
    <property type="protein sequence ID" value="TGY80219.1"/>
    <property type="molecule type" value="Genomic_DNA"/>
</dbReference>
<keyword evidence="2" id="KW-1185">Reference proteome</keyword>